<dbReference type="InterPro" id="IPR012677">
    <property type="entry name" value="Nucleotide-bd_a/b_plait_sf"/>
</dbReference>
<evidence type="ECO:0000256" key="1">
    <source>
        <dbReference type="ARBA" id="ARBA00022884"/>
    </source>
</evidence>
<dbReference type="FunFam" id="3.30.70.330:FF:000736">
    <property type="entry name" value="Polyadenylate-binding protein, putative"/>
    <property type="match status" value="1"/>
</dbReference>
<dbReference type="SMART" id="SM00360">
    <property type="entry name" value="RRM"/>
    <property type="match status" value="2"/>
</dbReference>
<dbReference type="EMBL" id="JAULSN010000001">
    <property type="protein sequence ID" value="KAK3383541.1"/>
    <property type="molecule type" value="Genomic_DNA"/>
</dbReference>
<reference evidence="5" key="2">
    <citation type="submission" date="2023-06" db="EMBL/GenBank/DDBJ databases">
        <authorList>
            <consortium name="Lawrence Berkeley National Laboratory"/>
            <person name="Haridas S."/>
            <person name="Hensen N."/>
            <person name="Bonometti L."/>
            <person name="Westerberg I."/>
            <person name="Brannstrom I.O."/>
            <person name="Guillou S."/>
            <person name="Cros-Aarteil S."/>
            <person name="Calhoun S."/>
            <person name="Kuo A."/>
            <person name="Mondo S."/>
            <person name="Pangilinan J."/>
            <person name="Riley R."/>
            <person name="Labutti K."/>
            <person name="Andreopoulos B."/>
            <person name="Lipzen A."/>
            <person name="Chen C."/>
            <person name="Yanf M."/>
            <person name="Daum C."/>
            <person name="Ng V."/>
            <person name="Clum A."/>
            <person name="Steindorff A."/>
            <person name="Ohm R."/>
            <person name="Martin F."/>
            <person name="Silar P."/>
            <person name="Natvig D."/>
            <person name="Lalanne C."/>
            <person name="Gautier V."/>
            <person name="Ament-Velasquez S.L."/>
            <person name="Kruys A."/>
            <person name="Hutchinson M.I."/>
            <person name="Powell A.J."/>
            <person name="Barry K."/>
            <person name="Miller A.N."/>
            <person name="Grigoriev I.V."/>
            <person name="Debuchy R."/>
            <person name="Gladieux P."/>
            <person name="Thoren M.H."/>
            <person name="Johannesson H."/>
        </authorList>
    </citation>
    <scope>NUCLEOTIDE SEQUENCE</scope>
    <source>
        <strain evidence="5">CBS 958.72</strain>
    </source>
</reference>
<dbReference type="SUPFAM" id="SSF54928">
    <property type="entry name" value="RNA-binding domain, RBD"/>
    <property type="match status" value="2"/>
</dbReference>
<keyword evidence="1 2" id="KW-0694">RNA-binding</keyword>
<reference evidence="5" key="1">
    <citation type="journal article" date="2023" name="Mol. Phylogenet. Evol.">
        <title>Genome-scale phylogeny and comparative genomics of the fungal order Sordariales.</title>
        <authorList>
            <person name="Hensen N."/>
            <person name="Bonometti L."/>
            <person name="Westerberg I."/>
            <person name="Brannstrom I.O."/>
            <person name="Guillou S."/>
            <person name="Cros-Aarteil S."/>
            <person name="Calhoun S."/>
            <person name="Haridas S."/>
            <person name="Kuo A."/>
            <person name="Mondo S."/>
            <person name="Pangilinan J."/>
            <person name="Riley R."/>
            <person name="LaButti K."/>
            <person name="Andreopoulos B."/>
            <person name="Lipzen A."/>
            <person name="Chen C."/>
            <person name="Yan M."/>
            <person name="Daum C."/>
            <person name="Ng V."/>
            <person name="Clum A."/>
            <person name="Steindorff A."/>
            <person name="Ohm R.A."/>
            <person name="Martin F."/>
            <person name="Silar P."/>
            <person name="Natvig D.O."/>
            <person name="Lalanne C."/>
            <person name="Gautier V."/>
            <person name="Ament-Velasquez S.L."/>
            <person name="Kruys A."/>
            <person name="Hutchinson M.I."/>
            <person name="Powell A.J."/>
            <person name="Barry K."/>
            <person name="Miller A.N."/>
            <person name="Grigoriev I.V."/>
            <person name="Debuchy R."/>
            <person name="Gladieux P."/>
            <person name="Hiltunen Thoren M."/>
            <person name="Johannesson H."/>
        </authorList>
    </citation>
    <scope>NUCLEOTIDE SEQUENCE</scope>
    <source>
        <strain evidence="5">CBS 958.72</strain>
    </source>
</reference>
<dbReference type="CDD" id="cd00590">
    <property type="entry name" value="RRM_SF"/>
    <property type="match status" value="1"/>
</dbReference>
<evidence type="ECO:0000313" key="6">
    <source>
        <dbReference type="Proteomes" id="UP001287356"/>
    </source>
</evidence>
<dbReference type="Gene3D" id="3.30.70.330">
    <property type="match status" value="2"/>
</dbReference>
<name>A0AAE0TXX5_9PEZI</name>
<feature type="compositionally biased region" description="Low complexity" evidence="3">
    <location>
        <begin position="24"/>
        <end position="34"/>
    </location>
</feature>
<accession>A0AAE0TXX5</accession>
<evidence type="ECO:0000313" key="5">
    <source>
        <dbReference type="EMBL" id="KAK3383541.1"/>
    </source>
</evidence>
<protein>
    <recommendedName>
        <fullName evidence="4">RRM domain-containing protein</fullName>
    </recommendedName>
</protein>
<evidence type="ECO:0000256" key="2">
    <source>
        <dbReference type="PROSITE-ProRule" id="PRU00176"/>
    </source>
</evidence>
<proteinExistence type="predicted"/>
<dbReference type="Pfam" id="PF00076">
    <property type="entry name" value="RRM_1"/>
    <property type="match status" value="2"/>
</dbReference>
<organism evidence="5 6">
    <name type="scientific">Lasiosphaeria ovina</name>
    <dbReference type="NCBI Taxonomy" id="92902"/>
    <lineage>
        <taxon>Eukaryota</taxon>
        <taxon>Fungi</taxon>
        <taxon>Dikarya</taxon>
        <taxon>Ascomycota</taxon>
        <taxon>Pezizomycotina</taxon>
        <taxon>Sordariomycetes</taxon>
        <taxon>Sordariomycetidae</taxon>
        <taxon>Sordariales</taxon>
        <taxon>Lasiosphaeriaceae</taxon>
        <taxon>Lasiosphaeria</taxon>
    </lineage>
</organism>
<evidence type="ECO:0000256" key="3">
    <source>
        <dbReference type="SAM" id="MobiDB-lite"/>
    </source>
</evidence>
<feature type="domain" description="RRM" evidence="4">
    <location>
        <begin position="193"/>
        <end position="271"/>
    </location>
</feature>
<dbReference type="AlphaFoldDB" id="A0AAE0TXX5"/>
<feature type="domain" description="RRM" evidence="4">
    <location>
        <begin position="374"/>
        <end position="454"/>
    </location>
</feature>
<keyword evidence="6" id="KW-1185">Reference proteome</keyword>
<dbReference type="PANTHER" id="PTHR10352">
    <property type="entry name" value="EUKARYOTIC TRANSLATION INITIATION FACTOR 3 SUBUNIT G"/>
    <property type="match status" value="1"/>
</dbReference>
<evidence type="ECO:0000259" key="4">
    <source>
        <dbReference type="PROSITE" id="PS50102"/>
    </source>
</evidence>
<dbReference type="InterPro" id="IPR035979">
    <property type="entry name" value="RBD_domain_sf"/>
</dbReference>
<sequence length="628" mass="68683">MAMPPVNAGTHFGGHAANDNRARSPSMGSSVDYSSDSDDAGARLSSASAEGSLDFKFPGRLNLAKAKGTNKAVTIFQLGKKPSGDVFEGSLSPLGNDQVSMKLPETQVVTSPAKDVVDLDKARELSVRFHEEMALLSPVKTSNDRRMARSVTTGGPMGVNSQPPAFLRNQLSYTSVRHQNREIDAQGLYPSTACVFVANLPEPKDDCALEAAVTRVFSRYGTVFVKIRRDNKHMPFAFCQFTKNEDAKAAMEQGKGAMIFGRPCRTEMVKANCSFIVWKRRGGDITVDEVRELLEPFGELTKCEPLDDEVRHSIRIRSAVHVEFSNFDPSRDLGSGVRQFGEYQIDPFDPKKKLWAARPDADKEYLKQYDADRRTVYVTGLPLDVDDAELTDFFSEVGQVSKVHIVKRPGYDGVIYRAFAFVEYARGDMPDKAVDRFRNDVMRGHKLKVERKISKHQMRTPRRVKSFAYLTGNPSDGIEKHQAANPKTPAAFEGSEQSPAVIAYGTHITPASAPPTQGFMMYPGVGHQMLTPGYINTPMGPHGTVFGYNGMPVTPSPVPTGYAPYMGAYWPGVPSSQDRTAGMPHGLYGSPSIVGGAMVPGPAGPNYTPVHYGANFGEDVGNDKKFSA</sequence>
<dbReference type="PROSITE" id="PS50102">
    <property type="entry name" value="RRM"/>
    <property type="match status" value="2"/>
</dbReference>
<dbReference type="Proteomes" id="UP001287356">
    <property type="component" value="Unassembled WGS sequence"/>
</dbReference>
<dbReference type="InterPro" id="IPR000504">
    <property type="entry name" value="RRM_dom"/>
</dbReference>
<comment type="caution">
    <text evidence="5">The sequence shown here is derived from an EMBL/GenBank/DDBJ whole genome shotgun (WGS) entry which is preliminary data.</text>
</comment>
<dbReference type="GO" id="GO:0003723">
    <property type="term" value="F:RNA binding"/>
    <property type="evidence" value="ECO:0007669"/>
    <property type="project" value="UniProtKB-UniRule"/>
</dbReference>
<feature type="region of interest" description="Disordered" evidence="3">
    <location>
        <begin position="1"/>
        <end position="45"/>
    </location>
</feature>
<gene>
    <name evidence="5" type="ORF">B0T24DRAFT_588189</name>
</gene>